<reference evidence="2 3" key="1">
    <citation type="submission" date="2017-08" db="EMBL/GenBank/DDBJ databases">
        <title>Infants hospitalized years apart are colonized by the same room-sourced microbial strains.</title>
        <authorList>
            <person name="Brooks B."/>
            <person name="Olm M.R."/>
            <person name="Firek B.A."/>
            <person name="Baker R."/>
            <person name="Thomas B.C."/>
            <person name="Morowitz M.J."/>
            <person name="Banfield J.F."/>
        </authorList>
    </citation>
    <scope>NUCLEOTIDE SEQUENCE [LARGE SCALE GENOMIC DNA]</scope>
    <source>
        <strain evidence="2">S2_005_003_R2_43</strain>
    </source>
</reference>
<gene>
    <name evidence="2" type="ORF">DI565_18860</name>
</gene>
<accession>A0A2W5MD61</accession>
<comment type="caution">
    <text evidence="2">The sequence shown here is derived from an EMBL/GenBank/DDBJ whole genome shotgun (WGS) entry which is preliminary data.</text>
</comment>
<proteinExistence type="predicted"/>
<keyword evidence="1" id="KW-0812">Transmembrane</keyword>
<feature type="transmembrane region" description="Helical" evidence="1">
    <location>
        <begin position="63"/>
        <end position="84"/>
    </location>
</feature>
<keyword evidence="1" id="KW-0472">Membrane</keyword>
<protein>
    <submittedName>
        <fullName evidence="2">Uncharacterized protein</fullName>
    </submittedName>
</protein>
<organism evidence="2 3">
    <name type="scientific">Ancylobacter novellus</name>
    <name type="common">Thiobacillus novellus</name>
    <dbReference type="NCBI Taxonomy" id="921"/>
    <lineage>
        <taxon>Bacteria</taxon>
        <taxon>Pseudomonadati</taxon>
        <taxon>Pseudomonadota</taxon>
        <taxon>Alphaproteobacteria</taxon>
        <taxon>Hyphomicrobiales</taxon>
        <taxon>Xanthobacteraceae</taxon>
        <taxon>Ancylobacter</taxon>
    </lineage>
</organism>
<evidence type="ECO:0000313" key="2">
    <source>
        <dbReference type="EMBL" id="PZQ11350.1"/>
    </source>
</evidence>
<feature type="transmembrane region" description="Helical" evidence="1">
    <location>
        <begin position="104"/>
        <end position="122"/>
    </location>
</feature>
<keyword evidence="1" id="KW-1133">Transmembrane helix</keyword>
<dbReference type="EMBL" id="QFPN01000012">
    <property type="protein sequence ID" value="PZQ11350.1"/>
    <property type="molecule type" value="Genomic_DNA"/>
</dbReference>
<dbReference type="AlphaFoldDB" id="A0A2W5MD61"/>
<feature type="transmembrane region" description="Helical" evidence="1">
    <location>
        <begin position="29"/>
        <end position="51"/>
    </location>
</feature>
<dbReference type="Proteomes" id="UP000249577">
    <property type="component" value="Unassembled WGS sequence"/>
</dbReference>
<feature type="transmembrane region" description="Helical" evidence="1">
    <location>
        <begin position="157"/>
        <end position="177"/>
    </location>
</feature>
<name>A0A2W5MD61_ANCNO</name>
<evidence type="ECO:0000313" key="3">
    <source>
        <dbReference type="Proteomes" id="UP000249577"/>
    </source>
</evidence>
<evidence type="ECO:0000256" key="1">
    <source>
        <dbReference type="SAM" id="Phobius"/>
    </source>
</evidence>
<sequence>MIIGVVVGLGVGRLLTGLARFVQHPSREQIYSVHFAWTLFVLLSIVHFWWFEYRLALSVRWSFELYIFVIFYACLLFLATTLLFPDKLDEYSGYKDYFISRRKWFFGLLALIFIVDFADTALKGGAYFESLGPAYPIRTGGFVIAFLAGALSDNLRVQAALAGGALAAQTIWILWLYDTL</sequence>
<feature type="transmembrane region" description="Helical" evidence="1">
    <location>
        <begin position="134"/>
        <end position="151"/>
    </location>
</feature>